<keyword evidence="2" id="KW-0732">Signal</keyword>
<dbReference type="PIRSF" id="PIRSF017082">
    <property type="entry name" value="YflP"/>
    <property type="match status" value="1"/>
</dbReference>
<comment type="caution">
    <text evidence="3">The sequence shown here is derived from an EMBL/GenBank/DDBJ whole genome shotgun (WGS) entry which is preliminary data.</text>
</comment>
<sequence length="332" mass="35354">MMKTQRTMTFGRLVLAATVGMMGMTAGAHAQSSYPNKPIRLIVPFAPGGSTDIIARLVGDRMGKELGQPVVIENKGGGGGSIGATEAARAAPDGYTLSIATVSTMAVNPACYEKLSYDPLKDFQPVTNFANTANVIAVNPKFPAKDFKSFVEELKANPNKYSYGSSGTCGVLHLFGEAFRGSTDTDIVHVPYRGSGPAVIDTVAGQVQIIFDNLPSSMPQIEAGRLTPMAIAWPERLKQLPDVPTLAEAGYPELNQPVWYGLLAPAGTPMEAVNTLRDAAVKVLAQPDVIEALAKQGAAPSGNTPEEFAAEIKTQYDWAKEITEKQNIKLEQ</sequence>
<dbReference type="InterPro" id="IPR042100">
    <property type="entry name" value="Bug_dom1"/>
</dbReference>
<dbReference type="CDD" id="cd13577">
    <property type="entry name" value="PBP2_BugE_Glu"/>
    <property type="match status" value="1"/>
</dbReference>
<dbReference type="OrthoDB" id="8678477at2"/>
<dbReference type="AlphaFoldDB" id="A0A556AAX6"/>
<proteinExistence type="inferred from homology"/>
<dbReference type="Proteomes" id="UP000318405">
    <property type="component" value="Unassembled WGS sequence"/>
</dbReference>
<dbReference type="Pfam" id="PF03401">
    <property type="entry name" value="TctC"/>
    <property type="match status" value="1"/>
</dbReference>
<dbReference type="InterPro" id="IPR005064">
    <property type="entry name" value="BUG"/>
</dbReference>
<evidence type="ECO:0000256" key="2">
    <source>
        <dbReference type="SAM" id="SignalP"/>
    </source>
</evidence>
<feature type="signal peptide" evidence="2">
    <location>
        <begin position="1"/>
        <end position="30"/>
    </location>
</feature>
<comment type="similarity">
    <text evidence="1">Belongs to the UPF0065 (bug) family.</text>
</comment>
<dbReference type="Gene3D" id="3.40.190.10">
    <property type="entry name" value="Periplasmic binding protein-like II"/>
    <property type="match status" value="1"/>
</dbReference>
<feature type="chain" id="PRO_5021713341" evidence="2">
    <location>
        <begin position="31"/>
        <end position="332"/>
    </location>
</feature>
<name>A0A556AAX6_9BURK</name>
<organism evidence="3 4">
    <name type="scientific">Verticiella sediminum</name>
    <dbReference type="NCBI Taxonomy" id="1247510"/>
    <lineage>
        <taxon>Bacteria</taxon>
        <taxon>Pseudomonadati</taxon>
        <taxon>Pseudomonadota</taxon>
        <taxon>Betaproteobacteria</taxon>
        <taxon>Burkholderiales</taxon>
        <taxon>Alcaligenaceae</taxon>
        <taxon>Verticiella</taxon>
    </lineage>
</organism>
<dbReference type="Gene3D" id="3.40.190.150">
    <property type="entry name" value="Bordetella uptake gene, domain 1"/>
    <property type="match status" value="1"/>
</dbReference>
<dbReference type="EMBL" id="VLTJ01000039">
    <property type="protein sequence ID" value="TSH90046.1"/>
    <property type="molecule type" value="Genomic_DNA"/>
</dbReference>
<evidence type="ECO:0000256" key="1">
    <source>
        <dbReference type="ARBA" id="ARBA00006987"/>
    </source>
</evidence>
<evidence type="ECO:0000313" key="3">
    <source>
        <dbReference type="EMBL" id="TSH90046.1"/>
    </source>
</evidence>
<gene>
    <name evidence="3" type="ORF">FOZ76_19530</name>
</gene>
<accession>A0A556AAX6</accession>
<reference evidence="3 4" key="1">
    <citation type="submission" date="2019-07" db="EMBL/GenBank/DDBJ databases">
        <title>Qingshengfaniella alkalisoli gen. nov., sp. nov., isolated from saline soil.</title>
        <authorList>
            <person name="Xu L."/>
            <person name="Huang X.-X."/>
            <person name="Sun J.-Q."/>
        </authorList>
    </citation>
    <scope>NUCLEOTIDE SEQUENCE [LARGE SCALE GENOMIC DNA]</scope>
    <source>
        <strain evidence="3 4">DSM 27279</strain>
    </source>
</reference>
<keyword evidence="4" id="KW-1185">Reference proteome</keyword>
<protein>
    <submittedName>
        <fullName evidence="3">Tripartite tricarboxylate transporter substrate binding protein BugE</fullName>
    </submittedName>
</protein>
<evidence type="ECO:0000313" key="4">
    <source>
        <dbReference type="Proteomes" id="UP000318405"/>
    </source>
</evidence>
<dbReference type="PANTHER" id="PTHR42928:SF5">
    <property type="entry name" value="BLR1237 PROTEIN"/>
    <property type="match status" value="1"/>
</dbReference>
<dbReference type="PANTHER" id="PTHR42928">
    <property type="entry name" value="TRICARBOXYLATE-BINDING PROTEIN"/>
    <property type="match status" value="1"/>
</dbReference>